<keyword evidence="2" id="KW-1185">Reference proteome</keyword>
<dbReference type="EMBL" id="VFOQ01000001">
    <property type="protein sequence ID" value="TQL59208.1"/>
    <property type="molecule type" value="Genomic_DNA"/>
</dbReference>
<dbReference type="Proteomes" id="UP000319514">
    <property type="component" value="Unassembled WGS sequence"/>
</dbReference>
<dbReference type="AlphaFoldDB" id="A0A542ZFT7"/>
<organism evidence="1 2">
    <name type="scientific">Oryzihumus leptocrescens</name>
    <dbReference type="NCBI Taxonomy" id="297536"/>
    <lineage>
        <taxon>Bacteria</taxon>
        <taxon>Bacillati</taxon>
        <taxon>Actinomycetota</taxon>
        <taxon>Actinomycetes</taxon>
        <taxon>Micrococcales</taxon>
        <taxon>Intrasporangiaceae</taxon>
        <taxon>Oryzihumus</taxon>
    </lineage>
</organism>
<evidence type="ECO:0000313" key="1">
    <source>
        <dbReference type="EMBL" id="TQL59208.1"/>
    </source>
</evidence>
<reference evidence="1 2" key="1">
    <citation type="submission" date="2019-06" db="EMBL/GenBank/DDBJ databases">
        <title>Sequencing the genomes of 1000 actinobacteria strains.</title>
        <authorList>
            <person name="Klenk H.-P."/>
        </authorList>
    </citation>
    <scope>NUCLEOTIDE SEQUENCE [LARGE SCALE GENOMIC DNA]</scope>
    <source>
        <strain evidence="1 2">DSM 18082</strain>
    </source>
</reference>
<evidence type="ECO:0000313" key="2">
    <source>
        <dbReference type="Proteomes" id="UP000319514"/>
    </source>
</evidence>
<dbReference type="RefSeq" id="WP_141787264.1">
    <property type="nucleotide sequence ID" value="NZ_BAAAKX010000009.1"/>
</dbReference>
<protein>
    <submittedName>
        <fullName evidence="1">Uncharacterized protein</fullName>
    </submittedName>
</protein>
<proteinExistence type="predicted"/>
<name>A0A542ZFT7_9MICO</name>
<sequence>MSPTAHIDEPNTIFREKLGAVAPGAHIDSRSGVIKLTSWSGHSLEPAVMVHLDRGALAGAVWAREAAAQPLWPQARPTEAGVNLLLEQIADAVGSVTDTQRHVHVSTDDVVLTTRAARP</sequence>
<accession>A0A542ZFT7</accession>
<comment type="caution">
    <text evidence="1">The sequence shown here is derived from an EMBL/GenBank/DDBJ whole genome shotgun (WGS) entry which is preliminary data.</text>
</comment>
<gene>
    <name evidence="1" type="ORF">FB474_0556</name>
</gene>